<dbReference type="EMBL" id="CP095067">
    <property type="protein sequence ID" value="UOQ69670.1"/>
    <property type="molecule type" value="Genomic_DNA"/>
</dbReference>
<gene>
    <name evidence="1" type="ORF">MUN86_29025</name>
</gene>
<proteinExistence type="predicted"/>
<geneLocation type="plasmid" evidence="1 2">
    <name>unnamed6</name>
</geneLocation>
<sequence length="116" mass="12922">MISSSPLDQLVQDGLALGPQLLLQCVFNPYYDVLDGVRPEPLTAAERHALAAYQLHCQQALKTLYERLQCLPADRVSIHTPHTIFTVVSREYLVSDELTIIRCKCHGGNPLQLLPA</sequence>
<organism evidence="1 2">
    <name type="scientific">Hymenobacter volaticus</name>
    <dbReference type="NCBI Taxonomy" id="2932254"/>
    <lineage>
        <taxon>Bacteria</taxon>
        <taxon>Pseudomonadati</taxon>
        <taxon>Bacteroidota</taxon>
        <taxon>Cytophagia</taxon>
        <taxon>Cytophagales</taxon>
        <taxon>Hymenobacteraceae</taxon>
        <taxon>Hymenobacter</taxon>
    </lineage>
</organism>
<accession>A0ABY4GFF6</accession>
<keyword evidence="1" id="KW-0614">Plasmid</keyword>
<name>A0ABY4GFF6_9BACT</name>
<keyword evidence="2" id="KW-1185">Reference proteome</keyword>
<evidence type="ECO:0000313" key="2">
    <source>
        <dbReference type="Proteomes" id="UP000830401"/>
    </source>
</evidence>
<reference evidence="1" key="1">
    <citation type="submission" date="2022-04" db="EMBL/GenBank/DDBJ databases">
        <title>Hymenobacter sp. isolated from the air.</title>
        <authorList>
            <person name="Won M."/>
            <person name="Lee C.-M."/>
            <person name="Woen H.-Y."/>
            <person name="Kwon S.-W."/>
        </authorList>
    </citation>
    <scope>NUCLEOTIDE SEQUENCE</scope>
    <source>
        <strain evidence="1">5420S-77</strain>
        <plasmid evidence="1">unnamed6</plasmid>
    </source>
</reference>
<dbReference type="RefSeq" id="WP_245127520.1">
    <property type="nucleotide sequence ID" value="NZ_CP095067.1"/>
</dbReference>
<evidence type="ECO:0000313" key="1">
    <source>
        <dbReference type="EMBL" id="UOQ69670.1"/>
    </source>
</evidence>
<protein>
    <submittedName>
        <fullName evidence="1">Uncharacterized protein</fullName>
    </submittedName>
</protein>
<dbReference type="Proteomes" id="UP000830401">
    <property type="component" value="Plasmid unnamed6"/>
</dbReference>